<dbReference type="Proteomes" id="UP001567538">
    <property type="component" value="Unassembled WGS sequence"/>
</dbReference>
<comment type="caution">
    <text evidence="1">The sequence shown here is derived from an EMBL/GenBank/DDBJ whole genome shotgun (WGS) entry which is preliminary data.</text>
</comment>
<organism evidence="1 2">
    <name type="scientific">Salvia divinorum</name>
    <name type="common">Maria pastora</name>
    <name type="synonym">Diviner's sage</name>
    <dbReference type="NCBI Taxonomy" id="28513"/>
    <lineage>
        <taxon>Eukaryota</taxon>
        <taxon>Viridiplantae</taxon>
        <taxon>Streptophyta</taxon>
        <taxon>Embryophyta</taxon>
        <taxon>Tracheophyta</taxon>
        <taxon>Spermatophyta</taxon>
        <taxon>Magnoliopsida</taxon>
        <taxon>eudicotyledons</taxon>
        <taxon>Gunneridae</taxon>
        <taxon>Pentapetalae</taxon>
        <taxon>asterids</taxon>
        <taxon>lamiids</taxon>
        <taxon>Lamiales</taxon>
        <taxon>Lamiaceae</taxon>
        <taxon>Nepetoideae</taxon>
        <taxon>Mentheae</taxon>
        <taxon>Salviinae</taxon>
        <taxon>Salvia</taxon>
        <taxon>Salvia subgen. Calosphace</taxon>
    </lineage>
</organism>
<name>A0ABD1IIZ8_SALDI</name>
<keyword evidence="2" id="KW-1185">Reference proteome</keyword>
<evidence type="ECO:0000313" key="1">
    <source>
        <dbReference type="EMBL" id="KAL1567749.1"/>
    </source>
</evidence>
<accession>A0ABD1IIZ8</accession>
<protein>
    <submittedName>
        <fullName evidence="1">Uncharacterized protein</fullName>
    </submittedName>
</protein>
<proteinExistence type="predicted"/>
<dbReference type="EMBL" id="JBEAFC010000002">
    <property type="protein sequence ID" value="KAL1567749.1"/>
    <property type="molecule type" value="Genomic_DNA"/>
</dbReference>
<dbReference type="AlphaFoldDB" id="A0ABD1IIZ8"/>
<evidence type="ECO:0000313" key="2">
    <source>
        <dbReference type="Proteomes" id="UP001567538"/>
    </source>
</evidence>
<gene>
    <name evidence="1" type="ORF">AAHA92_03195</name>
</gene>
<reference evidence="1 2" key="1">
    <citation type="submission" date="2024-06" db="EMBL/GenBank/DDBJ databases">
        <title>A chromosome level genome sequence of Diviner's sage (Salvia divinorum).</title>
        <authorList>
            <person name="Ford S.A."/>
            <person name="Ro D.-K."/>
            <person name="Ness R.W."/>
            <person name="Phillips M.A."/>
        </authorList>
    </citation>
    <scope>NUCLEOTIDE SEQUENCE [LARGE SCALE GENOMIC DNA]</scope>
    <source>
        <strain evidence="1">SAF-2024a</strain>
        <tissue evidence="1">Leaf</tissue>
    </source>
</reference>
<sequence length="201" mass="22192">MADSRVVKNHVDVSMGIEGRIGYGFNRDHTIDIDDCQWEQVVKIDANARTMRNKSANGTEVDDVADIVTGLKAKANLVNEGGNEEYIVSLDNVPVNDAAADTPEAEIGEDNVCQGAKNNVATKRRVKKRKHFDYVDAMIEMLAKMHDATNARLDGLSARISYEIELSETWNDEITMLGAIEGLSMDETFDVGLSLLETRIT</sequence>